<protein>
    <submittedName>
        <fullName evidence="1">Uncharacterized protein</fullName>
    </submittedName>
</protein>
<dbReference type="KEGG" id="kna:B0W47_04750"/>
<reference evidence="2 4" key="3">
    <citation type="submission" date="2017-06" db="EMBL/GenBank/DDBJ databases">
        <title>A draft genome sequence of Komagataeibacter nataicola LMG 1536.</title>
        <authorList>
            <person name="Skraban J."/>
            <person name="Cleenwerck I."/>
            <person name="Vandamme P."/>
            <person name="Trcek J."/>
        </authorList>
    </citation>
    <scope>NUCLEOTIDE SEQUENCE [LARGE SCALE GENOMIC DNA]</scope>
    <source>
        <strain evidence="2 4">LMG 1536</strain>
    </source>
</reference>
<keyword evidence="4" id="KW-1185">Reference proteome</keyword>
<dbReference type="Proteomes" id="UP000189683">
    <property type="component" value="Chromosome"/>
</dbReference>
<evidence type="ECO:0000313" key="2">
    <source>
        <dbReference type="EMBL" id="PYD67909.1"/>
    </source>
</evidence>
<accession>A0A9N7H011</accession>
<evidence type="ECO:0000313" key="4">
    <source>
        <dbReference type="Proteomes" id="UP000247512"/>
    </source>
</evidence>
<proteinExistence type="predicted"/>
<dbReference type="EMBL" id="CP019875">
    <property type="protein sequence ID" value="AQU86892.1"/>
    <property type="molecule type" value="Genomic_DNA"/>
</dbReference>
<dbReference type="EMBL" id="NIRT01000001">
    <property type="protein sequence ID" value="PYD67909.1"/>
    <property type="molecule type" value="Genomic_DNA"/>
</dbReference>
<dbReference type="Proteomes" id="UP000247512">
    <property type="component" value="Unassembled WGS sequence"/>
</dbReference>
<name>A0A9N7H011_9PROT</name>
<organism evidence="1 3">
    <name type="scientific">Komagataeibacter nataicola</name>
    <dbReference type="NCBI Taxonomy" id="265960"/>
    <lineage>
        <taxon>Bacteria</taxon>
        <taxon>Pseudomonadati</taxon>
        <taxon>Pseudomonadota</taxon>
        <taxon>Alphaproteobacteria</taxon>
        <taxon>Acetobacterales</taxon>
        <taxon>Acetobacteraceae</taxon>
        <taxon>Komagataeibacter</taxon>
    </lineage>
</organism>
<sequence length="61" mass="6754">MKWGVRALDFDHVIDHLHQTNADENGMIGRILSRSMKGAGTRARPLCAGWFGRTRVNGFAG</sequence>
<evidence type="ECO:0000313" key="1">
    <source>
        <dbReference type="EMBL" id="AQU86892.1"/>
    </source>
</evidence>
<gene>
    <name evidence="1" type="ORF">B0W47_04750</name>
    <name evidence="2" type="ORF">CDI09_00805</name>
</gene>
<reference evidence="3" key="1">
    <citation type="submission" date="2017-02" db="EMBL/GenBank/DDBJ databases">
        <title>zhang.</title>
        <authorList>
            <person name="Zhang H."/>
        </authorList>
    </citation>
    <scope>NUCLEOTIDE SEQUENCE [LARGE SCALE GENOMIC DNA]</scope>
    <source>
        <strain evidence="3">RZS01</strain>
    </source>
</reference>
<reference evidence="1" key="2">
    <citation type="submission" date="2017-02" db="EMBL/GenBank/DDBJ databases">
        <authorList>
            <person name="Zhang H."/>
        </authorList>
    </citation>
    <scope>NUCLEOTIDE SEQUENCE</scope>
    <source>
        <strain evidence="1">RZS01</strain>
    </source>
</reference>
<dbReference type="AlphaFoldDB" id="A0A9N7H011"/>
<evidence type="ECO:0000313" key="3">
    <source>
        <dbReference type="Proteomes" id="UP000189683"/>
    </source>
</evidence>